<comment type="caution">
    <text evidence="2">The sequence shown here is derived from an EMBL/GenBank/DDBJ whole genome shotgun (WGS) entry which is preliminary data.</text>
</comment>
<protein>
    <submittedName>
        <fullName evidence="2">Uncharacterized protein</fullName>
    </submittedName>
</protein>
<keyword evidence="3" id="KW-1185">Reference proteome</keyword>
<evidence type="ECO:0000313" key="2">
    <source>
        <dbReference type="EMBL" id="GBN81971.1"/>
    </source>
</evidence>
<dbReference type="AlphaFoldDB" id="A0A4Y2S1V2"/>
<feature type="region of interest" description="Disordered" evidence="1">
    <location>
        <begin position="1"/>
        <end position="35"/>
    </location>
</feature>
<gene>
    <name evidence="2" type="ORF">AVEN_176742_1</name>
</gene>
<proteinExistence type="predicted"/>
<sequence length="113" mass="12350">MEVDPRSQMPSNERPNPTFGSEGGSSAQRSGSATGKATQCKNLWETIFFPAIFVLWLGREFYSGKYGMTGSGKAWTPDLGNHFGNKSEIPENALIFSIFLLGAEIRISPESSK</sequence>
<evidence type="ECO:0000256" key="1">
    <source>
        <dbReference type="SAM" id="MobiDB-lite"/>
    </source>
</evidence>
<accession>A0A4Y2S1V2</accession>
<reference evidence="2 3" key="1">
    <citation type="journal article" date="2019" name="Sci. Rep.">
        <title>Orb-weaving spider Araneus ventricosus genome elucidates the spidroin gene catalogue.</title>
        <authorList>
            <person name="Kono N."/>
            <person name="Nakamura H."/>
            <person name="Ohtoshi R."/>
            <person name="Moran D.A.P."/>
            <person name="Shinohara A."/>
            <person name="Yoshida Y."/>
            <person name="Fujiwara M."/>
            <person name="Mori M."/>
            <person name="Tomita M."/>
            <person name="Arakawa K."/>
        </authorList>
    </citation>
    <scope>NUCLEOTIDE SEQUENCE [LARGE SCALE GENOMIC DNA]</scope>
</reference>
<name>A0A4Y2S1V2_ARAVE</name>
<organism evidence="2 3">
    <name type="scientific">Araneus ventricosus</name>
    <name type="common">Orbweaver spider</name>
    <name type="synonym">Epeira ventricosa</name>
    <dbReference type="NCBI Taxonomy" id="182803"/>
    <lineage>
        <taxon>Eukaryota</taxon>
        <taxon>Metazoa</taxon>
        <taxon>Ecdysozoa</taxon>
        <taxon>Arthropoda</taxon>
        <taxon>Chelicerata</taxon>
        <taxon>Arachnida</taxon>
        <taxon>Araneae</taxon>
        <taxon>Araneomorphae</taxon>
        <taxon>Entelegynae</taxon>
        <taxon>Araneoidea</taxon>
        <taxon>Araneidae</taxon>
        <taxon>Araneus</taxon>
    </lineage>
</organism>
<feature type="compositionally biased region" description="Polar residues" evidence="1">
    <location>
        <begin position="8"/>
        <end position="35"/>
    </location>
</feature>
<dbReference type="OrthoDB" id="5326588at2759"/>
<dbReference type="EMBL" id="BGPR01019450">
    <property type="protein sequence ID" value="GBN81971.1"/>
    <property type="molecule type" value="Genomic_DNA"/>
</dbReference>
<dbReference type="Proteomes" id="UP000499080">
    <property type="component" value="Unassembled WGS sequence"/>
</dbReference>
<evidence type="ECO:0000313" key="3">
    <source>
        <dbReference type="Proteomes" id="UP000499080"/>
    </source>
</evidence>